<dbReference type="OrthoDB" id="3197085at2"/>
<comment type="similarity">
    <text evidence="1">Belongs to the type-I restriction system S methylase family.</text>
</comment>
<gene>
    <name evidence="5" type="ORF">DFJ65_0921</name>
</gene>
<dbReference type="InterPro" id="IPR000055">
    <property type="entry name" value="Restrct_endonuc_typeI_TRD"/>
</dbReference>
<evidence type="ECO:0000256" key="2">
    <source>
        <dbReference type="ARBA" id="ARBA00022747"/>
    </source>
</evidence>
<dbReference type="Proteomes" id="UP000256253">
    <property type="component" value="Unassembled WGS sequence"/>
</dbReference>
<keyword evidence="5" id="KW-0255">Endonuclease</keyword>
<organism evidence="5 6">
    <name type="scientific">Calidifontibacter indicus</name>
    <dbReference type="NCBI Taxonomy" id="419650"/>
    <lineage>
        <taxon>Bacteria</taxon>
        <taxon>Bacillati</taxon>
        <taxon>Actinomycetota</taxon>
        <taxon>Actinomycetes</taxon>
        <taxon>Micrococcales</taxon>
        <taxon>Dermacoccaceae</taxon>
        <taxon>Calidifontibacter</taxon>
    </lineage>
</organism>
<name>A0A3D9UVB2_9MICO</name>
<dbReference type="PANTHER" id="PTHR30408:SF12">
    <property type="entry name" value="TYPE I RESTRICTION ENZYME MJAVIII SPECIFICITY SUBUNIT"/>
    <property type="match status" value="1"/>
</dbReference>
<dbReference type="Gene3D" id="3.90.220.20">
    <property type="entry name" value="DNA methylase specificity domains"/>
    <property type="match status" value="2"/>
</dbReference>
<keyword evidence="5" id="KW-0540">Nuclease</keyword>
<dbReference type="GO" id="GO:0009307">
    <property type="term" value="P:DNA restriction-modification system"/>
    <property type="evidence" value="ECO:0007669"/>
    <property type="project" value="UniProtKB-KW"/>
</dbReference>
<feature type="domain" description="Type I restriction modification DNA specificity" evidence="4">
    <location>
        <begin position="19"/>
        <end position="76"/>
    </location>
</feature>
<proteinExistence type="inferred from homology"/>
<feature type="domain" description="Type I restriction modification DNA specificity" evidence="4">
    <location>
        <begin position="114"/>
        <end position="258"/>
    </location>
</feature>
<accession>A0A3D9UVB2</accession>
<keyword evidence="2" id="KW-0680">Restriction system</keyword>
<dbReference type="InterPro" id="IPR044946">
    <property type="entry name" value="Restrct_endonuc_typeI_TRD_sf"/>
</dbReference>
<dbReference type="SUPFAM" id="SSF116734">
    <property type="entry name" value="DNA methylase specificity domain"/>
    <property type="match status" value="2"/>
</dbReference>
<dbReference type="PANTHER" id="PTHR30408">
    <property type="entry name" value="TYPE-1 RESTRICTION ENZYME ECOKI SPECIFICITY PROTEIN"/>
    <property type="match status" value="1"/>
</dbReference>
<dbReference type="GO" id="GO:0004519">
    <property type="term" value="F:endonuclease activity"/>
    <property type="evidence" value="ECO:0007669"/>
    <property type="project" value="UniProtKB-KW"/>
</dbReference>
<keyword evidence="3" id="KW-0238">DNA-binding</keyword>
<dbReference type="Pfam" id="PF01420">
    <property type="entry name" value="Methylase_S"/>
    <property type="match status" value="2"/>
</dbReference>
<dbReference type="EMBL" id="QTUA01000001">
    <property type="protein sequence ID" value="REF29934.1"/>
    <property type="molecule type" value="Genomic_DNA"/>
</dbReference>
<sequence>MIDGSWPTDTTYYVLMRDDIDPKFLQYQLISRDLRRLDSSTATPSLRRQDLESVPLTKPRLAEQRRIVEVLEDHLSRLDAAADYVSAAARRTTAMVASARQRLVIEASVSAATLTVGQLATVGTGTTPSRSASNYYDNGDIPWVTSGDLSQGTLIGAKQFVTDVALAETSLKLYPAGTLLVAMYGEGKTRGTVAELGIPATINQACAAIQVNDEHLRPWVRAVLEANYASMRRLAAGGVQPNLNLSLVRRISIPLPSAADRERLLAHTSTVLEAAASLHRRTHTVSLRQAALRRAVLAAAFNGKLTGHRTDDEVIEEQAEAMA</sequence>
<evidence type="ECO:0000256" key="1">
    <source>
        <dbReference type="ARBA" id="ARBA00010923"/>
    </source>
</evidence>
<evidence type="ECO:0000256" key="3">
    <source>
        <dbReference type="ARBA" id="ARBA00023125"/>
    </source>
</evidence>
<protein>
    <submittedName>
        <fullName evidence="5">Restriction endonuclease S subunit</fullName>
    </submittedName>
</protein>
<comment type="caution">
    <text evidence="5">The sequence shown here is derived from an EMBL/GenBank/DDBJ whole genome shotgun (WGS) entry which is preliminary data.</text>
</comment>
<evidence type="ECO:0000313" key="5">
    <source>
        <dbReference type="EMBL" id="REF29934.1"/>
    </source>
</evidence>
<dbReference type="AlphaFoldDB" id="A0A3D9UVB2"/>
<keyword evidence="5" id="KW-0378">Hydrolase</keyword>
<dbReference type="GO" id="GO:0003677">
    <property type="term" value="F:DNA binding"/>
    <property type="evidence" value="ECO:0007669"/>
    <property type="project" value="UniProtKB-KW"/>
</dbReference>
<reference evidence="5 6" key="1">
    <citation type="submission" date="2018-08" db="EMBL/GenBank/DDBJ databases">
        <title>Sequencing the genomes of 1000 actinobacteria strains.</title>
        <authorList>
            <person name="Klenk H.-P."/>
        </authorList>
    </citation>
    <scope>NUCLEOTIDE SEQUENCE [LARGE SCALE GENOMIC DNA]</scope>
    <source>
        <strain evidence="5 6">DSM 22967</strain>
    </source>
</reference>
<dbReference type="InterPro" id="IPR052021">
    <property type="entry name" value="Type-I_RS_S_subunit"/>
</dbReference>
<keyword evidence="6" id="KW-1185">Reference proteome</keyword>
<evidence type="ECO:0000259" key="4">
    <source>
        <dbReference type="Pfam" id="PF01420"/>
    </source>
</evidence>
<evidence type="ECO:0000313" key="6">
    <source>
        <dbReference type="Proteomes" id="UP000256253"/>
    </source>
</evidence>